<dbReference type="Pfam" id="PF19265">
    <property type="entry name" value="DUF5908"/>
    <property type="match status" value="1"/>
</dbReference>
<proteinExistence type="predicted"/>
<organism evidence="1">
    <name type="scientific">hydrothermal vent metagenome</name>
    <dbReference type="NCBI Taxonomy" id="652676"/>
    <lineage>
        <taxon>unclassified sequences</taxon>
        <taxon>metagenomes</taxon>
        <taxon>ecological metagenomes</taxon>
    </lineage>
</organism>
<dbReference type="InterPro" id="IPR045459">
    <property type="entry name" value="DUF5908"/>
</dbReference>
<accession>A0A3B1CKI0</accession>
<protein>
    <submittedName>
        <fullName evidence="1">Uncharacterized protein</fullName>
    </submittedName>
</protein>
<name>A0A3B1CKI0_9ZZZZ</name>
<evidence type="ECO:0000313" key="1">
    <source>
        <dbReference type="EMBL" id="VAX31036.1"/>
    </source>
</evidence>
<reference evidence="1" key="1">
    <citation type="submission" date="2018-06" db="EMBL/GenBank/DDBJ databases">
        <authorList>
            <person name="Zhirakovskaya E."/>
        </authorList>
    </citation>
    <scope>NUCLEOTIDE SEQUENCE</scope>
</reference>
<dbReference type="AlphaFoldDB" id="A0A3B1CKI0"/>
<gene>
    <name evidence="1" type="ORF">MNBD_NITROSPIRAE01-2065</name>
</gene>
<dbReference type="EMBL" id="UOGF01000070">
    <property type="protein sequence ID" value="VAX31036.1"/>
    <property type="molecule type" value="Genomic_DNA"/>
</dbReference>
<sequence length="60" mass="6921">MAIEVRQLVIKSTVLQSGHPEQRIGFSSTEHGIDPELLKQEIVSDCRALLLEMFREQKER</sequence>